<keyword evidence="9" id="KW-1185">Reference proteome</keyword>
<sequence>MLHSVLIPINQEYFEFVVRVPVRNDKKKLYIFKFNGSLCVDISQWSNVSLDRENNADVYLEEDTTPKFGAGSVFGQQMRNDARRKKLGYTTTQYRRCDQPWLLTVSGKQEKKYRGLREGGISQNADYWIFIKNGDNVFDAYIIDEWYNFQPIARYKTLDIDEAEERFLKYVDNANMILFSFQLIKVLIAYRKRNKRVTVRPAIHSRSVCFLNARCSQYREILVERNRKDGPAFGTFSFLQVKRVVL</sequence>
<dbReference type="PANTHER" id="PTHR13011:SF0">
    <property type="entry name" value="GENERAL TRANSCRIPTION FACTOR IIF SUBUNIT 1"/>
    <property type="match status" value="1"/>
</dbReference>
<dbReference type="InterPro" id="IPR011039">
    <property type="entry name" value="TFIIF_interaction"/>
</dbReference>
<dbReference type="Pfam" id="PF05793">
    <property type="entry name" value="TFIIF_alpha"/>
    <property type="match status" value="1"/>
</dbReference>
<keyword evidence="3 7" id="KW-0805">Transcription regulation</keyword>
<evidence type="ECO:0000256" key="2">
    <source>
        <dbReference type="ARBA" id="ARBA00005249"/>
    </source>
</evidence>
<accession>A0A3P8GZH0</accession>
<dbReference type="EMBL" id="UZAM01015577">
    <property type="protein sequence ID" value="VDP39673.1"/>
    <property type="molecule type" value="Genomic_DNA"/>
</dbReference>
<evidence type="ECO:0000256" key="1">
    <source>
        <dbReference type="ARBA" id="ARBA00004123"/>
    </source>
</evidence>
<dbReference type="InterPro" id="IPR008851">
    <property type="entry name" value="TFIIF-alpha"/>
</dbReference>
<dbReference type="OrthoDB" id="76676at2759"/>
<evidence type="ECO:0000313" key="9">
    <source>
        <dbReference type="Proteomes" id="UP000270296"/>
    </source>
</evidence>
<dbReference type="AlphaFoldDB" id="A0A3P8GZH0"/>
<evidence type="ECO:0000256" key="6">
    <source>
        <dbReference type="ARBA" id="ARBA00023242"/>
    </source>
</evidence>
<proteinExistence type="inferred from homology"/>
<dbReference type="GO" id="GO:0032968">
    <property type="term" value="P:positive regulation of transcription elongation by RNA polymerase II"/>
    <property type="evidence" value="ECO:0007669"/>
    <property type="project" value="InterPro"/>
</dbReference>
<evidence type="ECO:0000256" key="4">
    <source>
        <dbReference type="ARBA" id="ARBA00023125"/>
    </source>
</evidence>
<dbReference type="GO" id="GO:0001096">
    <property type="term" value="F:TFIIF-class transcription factor complex binding"/>
    <property type="evidence" value="ECO:0007669"/>
    <property type="project" value="TreeGrafter"/>
</dbReference>
<dbReference type="SUPFAM" id="SSF50916">
    <property type="entry name" value="Rap30/74 interaction domains"/>
    <property type="match status" value="1"/>
</dbReference>
<comment type="subcellular location">
    <subcellularLocation>
        <location evidence="1 7">Nucleus</location>
    </subcellularLocation>
</comment>
<keyword evidence="4 7" id="KW-0238">DNA-binding</keyword>
<evidence type="ECO:0000256" key="3">
    <source>
        <dbReference type="ARBA" id="ARBA00023015"/>
    </source>
</evidence>
<dbReference type="Proteomes" id="UP000270296">
    <property type="component" value="Unassembled WGS sequence"/>
</dbReference>
<evidence type="ECO:0000256" key="7">
    <source>
        <dbReference type="RuleBase" id="RU366044"/>
    </source>
</evidence>
<name>A0A3P8GZH0_9BILA</name>
<organism evidence="8 9">
    <name type="scientific">Soboliphyme baturini</name>
    <dbReference type="NCBI Taxonomy" id="241478"/>
    <lineage>
        <taxon>Eukaryota</taxon>
        <taxon>Metazoa</taxon>
        <taxon>Ecdysozoa</taxon>
        <taxon>Nematoda</taxon>
        <taxon>Enoplea</taxon>
        <taxon>Dorylaimia</taxon>
        <taxon>Dioctophymatida</taxon>
        <taxon>Dioctophymatoidea</taxon>
        <taxon>Soboliphymatidae</taxon>
        <taxon>Soboliphyme</taxon>
    </lineage>
</organism>
<dbReference type="GO" id="GO:0005674">
    <property type="term" value="C:transcription factor TFIIF complex"/>
    <property type="evidence" value="ECO:0007669"/>
    <property type="project" value="TreeGrafter"/>
</dbReference>
<comment type="function">
    <text evidence="7">TFIIF is a general transcription initiation factor that binds to RNA polymerase II and helps to recruit it to the initiation complex in collaboration with TFIIB. It promotes transcription elongation.</text>
</comment>
<dbReference type="PANTHER" id="PTHR13011">
    <property type="entry name" value="TFIIF-ALPHA"/>
    <property type="match status" value="1"/>
</dbReference>
<keyword evidence="5 7" id="KW-0804">Transcription</keyword>
<keyword evidence="6 7" id="KW-0539">Nucleus</keyword>
<protein>
    <recommendedName>
        <fullName evidence="7">Transcription initiation factor IIF subunit alpha</fullName>
    </recommendedName>
</protein>
<evidence type="ECO:0000256" key="5">
    <source>
        <dbReference type="ARBA" id="ARBA00023163"/>
    </source>
</evidence>
<gene>
    <name evidence="8" type="ORF">SBAD_LOCUS11392</name>
</gene>
<dbReference type="GO" id="GO:0003677">
    <property type="term" value="F:DNA binding"/>
    <property type="evidence" value="ECO:0007669"/>
    <property type="project" value="UniProtKB-KW"/>
</dbReference>
<dbReference type="GO" id="GO:0006367">
    <property type="term" value="P:transcription initiation at RNA polymerase II promoter"/>
    <property type="evidence" value="ECO:0007669"/>
    <property type="project" value="InterPro"/>
</dbReference>
<comment type="similarity">
    <text evidence="2 7">Belongs to the TFIIF alpha subunit family.</text>
</comment>
<reference evidence="8 9" key="1">
    <citation type="submission" date="2018-11" db="EMBL/GenBank/DDBJ databases">
        <authorList>
            <consortium name="Pathogen Informatics"/>
        </authorList>
    </citation>
    <scope>NUCLEOTIDE SEQUENCE [LARGE SCALE GENOMIC DNA]</scope>
</reference>
<dbReference type="GO" id="GO:0016251">
    <property type="term" value="F:RNA polymerase II general transcription initiation factor activity"/>
    <property type="evidence" value="ECO:0007669"/>
    <property type="project" value="TreeGrafter"/>
</dbReference>
<evidence type="ECO:0000313" key="8">
    <source>
        <dbReference type="EMBL" id="VDP39673.1"/>
    </source>
</evidence>